<dbReference type="OrthoDB" id="78733at2759"/>
<accession>A0A1V9YP74</accession>
<dbReference type="InterPro" id="IPR050863">
    <property type="entry name" value="CenT-Element_Derived"/>
</dbReference>
<comment type="similarity">
    <text evidence="1">Belongs to the tigger transposable element derived protein family.</text>
</comment>
<dbReference type="PANTHER" id="PTHR19303">
    <property type="entry name" value="TRANSPOSON"/>
    <property type="match status" value="1"/>
</dbReference>
<evidence type="ECO:0000259" key="3">
    <source>
        <dbReference type="PROSITE" id="PS51253"/>
    </source>
</evidence>
<name>A0A1V9YP74_ACHHY</name>
<comment type="caution">
    <text evidence="4">The sequence shown here is derived from an EMBL/GenBank/DDBJ whole genome shotgun (WGS) entry which is preliminary data.</text>
</comment>
<dbReference type="GO" id="GO:0005634">
    <property type="term" value="C:nucleus"/>
    <property type="evidence" value="ECO:0007669"/>
    <property type="project" value="TreeGrafter"/>
</dbReference>
<dbReference type="PROSITE" id="PS51253">
    <property type="entry name" value="HTH_CENPB"/>
    <property type="match status" value="1"/>
</dbReference>
<dbReference type="Gene3D" id="1.10.10.10">
    <property type="entry name" value="Winged helix-like DNA-binding domain superfamily/Winged helix DNA-binding domain"/>
    <property type="match status" value="1"/>
</dbReference>
<proteinExistence type="inferred from homology"/>
<organism evidence="4 5">
    <name type="scientific">Achlya hypogyna</name>
    <name type="common">Oomycete</name>
    <name type="synonym">Protoachlya hypogyna</name>
    <dbReference type="NCBI Taxonomy" id="1202772"/>
    <lineage>
        <taxon>Eukaryota</taxon>
        <taxon>Sar</taxon>
        <taxon>Stramenopiles</taxon>
        <taxon>Oomycota</taxon>
        <taxon>Saprolegniomycetes</taxon>
        <taxon>Saprolegniales</taxon>
        <taxon>Achlyaceae</taxon>
        <taxon>Achlya</taxon>
    </lineage>
</organism>
<evidence type="ECO:0000313" key="5">
    <source>
        <dbReference type="Proteomes" id="UP000243579"/>
    </source>
</evidence>
<dbReference type="Pfam" id="PF03184">
    <property type="entry name" value="DDE_1"/>
    <property type="match status" value="1"/>
</dbReference>
<feature type="domain" description="HTH CENPB-type" evidence="3">
    <location>
        <begin position="55"/>
        <end position="124"/>
    </location>
</feature>
<dbReference type="Proteomes" id="UP000243579">
    <property type="component" value="Unassembled WGS sequence"/>
</dbReference>
<evidence type="ECO:0000313" key="4">
    <source>
        <dbReference type="EMBL" id="OQR87504.1"/>
    </source>
</evidence>
<protein>
    <recommendedName>
        <fullName evidence="3">HTH CENPB-type domain-containing protein</fullName>
    </recommendedName>
</protein>
<reference evidence="4 5" key="1">
    <citation type="journal article" date="2014" name="Genome Biol. Evol.">
        <title>The secreted proteins of Achlya hypogyna and Thraustotheca clavata identify the ancestral oomycete secretome and reveal gene acquisitions by horizontal gene transfer.</title>
        <authorList>
            <person name="Misner I."/>
            <person name="Blouin N."/>
            <person name="Leonard G."/>
            <person name="Richards T.A."/>
            <person name="Lane C.E."/>
        </authorList>
    </citation>
    <scope>NUCLEOTIDE SEQUENCE [LARGE SCALE GENOMIC DNA]</scope>
    <source>
        <strain evidence="4 5">ATCC 48635</strain>
    </source>
</reference>
<dbReference type="GO" id="GO:0003677">
    <property type="term" value="F:DNA binding"/>
    <property type="evidence" value="ECO:0007669"/>
    <property type="project" value="UniProtKB-KW"/>
</dbReference>
<keyword evidence="2" id="KW-0238">DNA-binding</keyword>
<dbReference type="EMBL" id="JNBR01001438">
    <property type="protein sequence ID" value="OQR87504.1"/>
    <property type="molecule type" value="Genomic_DNA"/>
</dbReference>
<evidence type="ECO:0000256" key="1">
    <source>
        <dbReference type="ARBA" id="ARBA00010881"/>
    </source>
</evidence>
<dbReference type="InterPro" id="IPR036388">
    <property type="entry name" value="WH-like_DNA-bd_sf"/>
</dbReference>
<keyword evidence="5" id="KW-1185">Reference proteome</keyword>
<dbReference type="AlphaFoldDB" id="A0A1V9YP74"/>
<dbReference type="InterPro" id="IPR006600">
    <property type="entry name" value="HTH_CenpB_DNA-bd_dom"/>
</dbReference>
<dbReference type="STRING" id="1202772.A0A1V9YP74"/>
<dbReference type="InterPro" id="IPR004875">
    <property type="entry name" value="DDE_SF_endonuclease_dom"/>
</dbReference>
<sequence length="450" mass="49965">MTVYTRLALEQRDEAVERVRSGETRESVCKDMKISFSTLKRLLRLAKDGKTLELKAPGPPPTLSPECESDLVTWIFAMQRCSFPVMRADVLQRMREICMTLAIPEMSDSWYFGFRQRHPEITDREAQVVSRTRTAVDRDALYTLFSTLAKLVIELKIDPTRIYNMDETAFASRSKTTKVLAARGSTNIHAKSITTNFHMSIVASASASGDVMPPLFILPGQRVDESTAAACSVQDARITTSTSGFINADIFLAWLAMFSESVPATVVRPVILVCDGYLSHFSHDNIMATLEQLGVLLVCLPANATHLVQPLDVAVFAPFKKFLRKSIKTFMIEASECSVSKHAAVHLASVAWSAAMTGTNAKAGFKACGIYPPSFAAMEKRLARFGKGGTKADDRDYSWLKHKEKIRSEILTLPPLVDSAERKRKTVNVAGRLLTRDMIASELCSKRKRN</sequence>
<gene>
    <name evidence="4" type="ORF">ACHHYP_08712</name>
</gene>
<evidence type="ECO:0000256" key="2">
    <source>
        <dbReference type="ARBA" id="ARBA00023125"/>
    </source>
</evidence>
<dbReference type="PANTHER" id="PTHR19303:SF74">
    <property type="entry name" value="POGO TRANSPOSABLE ELEMENT WITH KRAB DOMAIN"/>
    <property type="match status" value="1"/>
</dbReference>